<dbReference type="FunFam" id="3.40.630.10:FF:000101">
    <property type="entry name" value="N-acetylated alpha-linked acidic dipeptidase like 1"/>
    <property type="match status" value="1"/>
</dbReference>
<comment type="similarity">
    <text evidence="1">Belongs to the peptidase M28 family. M28B subfamily.</text>
</comment>
<dbReference type="STRING" id="1475481.GCA_000953855_00793"/>
<dbReference type="Pfam" id="PF04253">
    <property type="entry name" value="TFR_dimer"/>
    <property type="match status" value="1"/>
</dbReference>
<dbReference type="InterPro" id="IPR007484">
    <property type="entry name" value="Peptidase_M28"/>
</dbReference>
<evidence type="ECO:0008006" key="8">
    <source>
        <dbReference type="Google" id="ProtNLM"/>
    </source>
</evidence>
<feature type="domain" description="PA" evidence="3">
    <location>
        <begin position="157"/>
        <end position="243"/>
    </location>
</feature>
<dbReference type="AlphaFoldDB" id="A0A0K8QL96"/>
<reference evidence="6" key="1">
    <citation type="submission" date="2015-08" db="EMBL/GenBank/DDBJ databases">
        <title>Complete DNA Sequence of Pseudomonas syringae pv. actinidiae, the Causal Agent of Kiwifruit Canker Disease.</title>
        <authorList>
            <person name="Rikkerink E.H.A."/>
            <person name="Fineran P.C."/>
        </authorList>
    </citation>
    <scope>NUCLEOTIDE SEQUENCE</scope>
    <source>
        <strain evidence="6">SkMP5</strain>
    </source>
</reference>
<dbReference type="PANTHER" id="PTHR10404:SF46">
    <property type="entry name" value="VACUOLAR PROTEIN SORTING-ASSOCIATED PROTEIN 70"/>
    <property type="match status" value="1"/>
</dbReference>
<keyword evidence="7" id="KW-1185">Reference proteome</keyword>
<dbReference type="SUPFAM" id="SSF52025">
    <property type="entry name" value="PA domain"/>
    <property type="match status" value="1"/>
</dbReference>
<dbReference type="PANTHER" id="PTHR10404">
    <property type="entry name" value="N-ACETYLATED-ALPHA-LINKED ACIDIC DIPEPTIDASE"/>
    <property type="match status" value="1"/>
</dbReference>
<dbReference type="EMBL" id="DF970161">
    <property type="protein sequence ID" value="GAP65491.1"/>
    <property type="molecule type" value="Genomic_DNA"/>
</dbReference>
<dbReference type="Gene3D" id="1.20.930.40">
    <property type="entry name" value="Transferrin receptor-like, dimerisation domain"/>
    <property type="match status" value="1"/>
</dbReference>
<feature type="chain" id="PRO_5005514857" description="Folate hydrolase" evidence="2">
    <location>
        <begin position="28"/>
        <end position="767"/>
    </location>
</feature>
<dbReference type="CDD" id="cd02121">
    <property type="entry name" value="PA_GCPII_like"/>
    <property type="match status" value="1"/>
</dbReference>
<dbReference type="SUPFAM" id="SSF53187">
    <property type="entry name" value="Zn-dependent exopeptidases"/>
    <property type="match status" value="1"/>
</dbReference>
<dbReference type="Pfam" id="PF02225">
    <property type="entry name" value="PA"/>
    <property type="match status" value="1"/>
</dbReference>
<evidence type="ECO:0000259" key="4">
    <source>
        <dbReference type="Pfam" id="PF04253"/>
    </source>
</evidence>
<name>A0A0K8QL96_9GAMM</name>
<dbReference type="InterPro" id="IPR046450">
    <property type="entry name" value="PA_dom_sf"/>
</dbReference>
<proteinExistence type="inferred from homology"/>
<dbReference type="InterPro" id="IPR036757">
    <property type="entry name" value="TFR-like_dimer_dom_sf"/>
</dbReference>
<evidence type="ECO:0000313" key="7">
    <source>
        <dbReference type="Proteomes" id="UP000253740"/>
    </source>
</evidence>
<dbReference type="InterPro" id="IPR039373">
    <property type="entry name" value="Peptidase_M28B"/>
</dbReference>
<feature type="domain" description="Peptidase M28" evidence="5">
    <location>
        <begin position="338"/>
        <end position="547"/>
    </location>
</feature>
<accession>A0A0K8QL96</accession>
<dbReference type="Gene3D" id="3.40.630.10">
    <property type="entry name" value="Zn peptidases"/>
    <property type="match status" value="1"/>
</dbReference>
<evidence type="ECO:0000256" key="2">
    <source>
        <dbReference type="SAM" id="SignalP"/>
    </source>
</evidence>
<dbReference type="Gene3D" id="3.50.30.30">
    <property type="match status" value="1"/>
</dbReference>
<evidence type="ECO:0000256" key="1">
    <source>
        <dbReference type="ARBA" id="ARBA00005634"/>
    </source>
</evidence>
<dbReference type="Proteomes" id="UP000253740">
    <property type="component" value="Unassembled WGS sequence"/>
</dbReference>
<dbReference type="SUPFAM" id="SSF47672">
    <property type="entry name" value="Transferrin receptor-like dimerisation domain"/>
    <property type="match status" value="1"/>
</dbReference>
<dbReference type="InterPro" id="IPR007365">
    <property type="entry name" value="TFR-like_dimer_dom"/>
</dbReference>
<evidence type="ECO:0000259" key="3">
    <source>
        <dbReference type="Pfam" id="PF02225"/>
    </source>
</evidence>
<evidence type="ECO:0000313" key="6">
    <source>
        <dbReference type="EMBL" id="GAP65491.1"/>
    </source>
</evidence>
<protein>
    <recommendedName>
        <fullName evidence="8">Folate hydrolase</fullName>
    </recommendedName>
</protein>
<evidence type="ECO:0000259" key="5">
    <source>
        <dbReference type="Pfam" id="PF04389"/>
    </source>
</evidence>
<dbReference type="Pfam" id="PF04389">
    <property type="entry name" value="Peptidase_M28"/>
    <property type="match status" value="1"/>
</dbReference>
<gene>
    <name evidence="6" type="ORF">MBSD_n0781</name>
</gene>
<organism evidence="6">
    <name type="scientific">Mizugakiibacter sediminis</name>
    <dbReference type="NCBI Taxonomy" id="1475481"/>
    <lineage>
        <taxon>Bacteria</taxon>
        <taxon>Pseudomonadati</taxon>
        <taxon>Pseudomonadota</taxon>
        <taxon>Gammaproteobacteria</taxon>
        <taxon>Lysobacterales</taxon>
        <taxon>Rhodanobacteraceae</taxon>
        <taxon>Mizugakiibacter</taxon>
    </lineage>
</organism>
<sequence length="767" mass="82507">MPHAFSRFAGRALAAAVFAAAVGAAAAADADAPLYGFGAAGAAAQRSLEARFDAQLNPADLRAWMQTLAAEPNQVGSPHDKANAEYVLQQFRDWGWDARIETFDVLYPTPRSETLELVAPTRYTAGLKEPPVEGDASSARTAGALPPYLIYGGDGDVTAELVYVNYGMPDDYEELARHGIDVKGKIVIARYGAGWRGLKPKLAYEHGAIGCIIYSDPHDDGYGPGDVYPKGGWRPPEGVQRGSVADMPIASGDPLTPDVGATKNAKRLAIKDAKTILKIPTLPISYADAQPLLAALGGDTVPAKWRGALPITYHFGPGPAKVHLAVQSDWSRKTLYDVIATLPGSQYPDQWVMRGNHRDGWVFGAWDPLSGHVAMMAEAKAIGALVKSGWKPKRTLVYASWDGEEAGLLGSTEWAETHAAELKRKGVLYVNSDTNVRGFLDMGGSHALQGLMNQVAADVRDPETGVSVLERKRAKIEVDGYAKDAGAEQKALAKRVADGELPLQALGSGSDFTPFLQHLGIASLNLGFDGEDEQAGVYHSVYDTFEHYVRFGDPDFAYGVALAKLAGRAVLRVADADVLPLRFGDVADTYGRYVEELHKLADDERERSVALDRLLDAHAFTLAADPKHASAPPPREDAVPYLDLAPLDNAMVRLRASAKAFDAAYAAAAQKDLALAEAQRSRVDALLQGIEQTLIDPRGLPGRPWYKHMIYAPGLHTGYGVKTMPGVREAIEERHWDDANRYAAVIAKALDGYSARLDEATAALGGR</sequence>
<dbReference type="InterPro" id="IPR003137">
    <property type="entry name" value="PA_domain"/>
</dbReference>
<feature type="signal peptide" evidence="2">
    <location>
        <begin position="1"/>
        <end position="27"/>
    </location>
</feature>
<dbReference type="RefSeq" id="WP_062535301.1">
    <property type="nucleotide sequence ID" value="NZ_DF970161.1"/>
</dbReference>
<keyword evidence="2" id="KW-0732">Signal</keyword>
<feature type="domain" description="Transferrin receptor-like dimerisation" evidence="4">
    <location>
        <begin position="642"/>
        <end position="757"/>
    </location>
</feature>
<dbReference type="OrthoDB" id="3646048at2"/>